<evidence type="ECO:0000256" key="1">
    <source>
        <dbReference type="SAM" id="MobiDB-lite"/>
    </source>
</evidence>
<evidence type="ECO:0000313" key="2">
    <source>
        <dbReference type="EMBL" id="KAJ1173827.1"/>
    </source>
</evidence>
<reference evidence="2" key="1">
    <citation type="journal article" date="2022" name="bioRxiv">
        <title>Sequencing and chromosome-scale assembly of the giantPleurodeles waltlgenome.</title>
        <authorList>
            <person name="Brown T."/>
            <person name="Elewa A."/>
            <person name="Iarovenko S."/>
            <person name="Subramanian E."/>
            <person name="Araus A.J."/>
            <person name="Petzold A."/>
            <person name="Susuki M."/>
            <person name="Suzuki K.-i.T."/>
            <person name="Hayashi T."/>
            <person name="Toyoda A."/>
            <person name="Oliveira C."/>
            <person name="Osipova E."/>
            <person name="Leigh N.D."/>
            <person name="Simon A."/>
            <person name="Yun M.H."/>
        </authorList>
    </citation>
    <scope>NUCLEOTIDE SEQUENCE</scope>
    <source>
        <strain evidence="2">20211129_DDA</strain>
        <tissue evidence="2">Liver</tissue>
    </source>
</reference>
<sequence>MRPRSKTTTDPASGGKRTLTPIFHSCTEAGDTTPAATGRNSKAPGPCNPRGSRRLPQRLRRGAGMLGPAPSRQGAPGVAAVHSRQKKAARCPRG</sequence>
<gene>
    <name evidence="2" type="ORF">NDU88_005653</name>
</gene>
<name>A0AAV7TB28_PLEWA</name>
<dbReference type="Proteomes" id="UP001066276">
    <property type="component" value="Chromosome 4_1"/>
</dbReference>
<evidence type="ECO:0000313" key="3">
    <source>
        <dbReference type="Proteomes" id="UP001066276"/>
    </source>
</evidence>
<keyword evidence="3" id="KW-1185">Reference proteome</keyword>
<comment type="caution">
    <text evidence="2">The sequence shown here is derived from an EMBL/GenBank/DDBJ whole genome shotgun (WGS) entry which is preliminary data.</text>
</comment>
<feature type="compositionally biased region" description="Basic residues" evidence="1">
    <location>
        <begin position="83"/>
        <end position="94"/>
    </location>
</feature>
<dbReference type="AlphaFoldDB" id="A0AAV7TB28"/>
<feature type="region of interest" description="Disordered" evidence="1">
    <location>
        <begin position="1"/>
        <end position="94"/>
    </location>
</feature>
<organism evidence="2 3">
    <name type="scientific">Pleurodeles waltl</name>
    <name type="common">Iberian ribbed newt</name>
    <dbReference type="NCBI Taxonomy" id="8319"/>
    <lineage>
        <taxon>Eukaryota</taxon>
        <taxon>Metazoa</taxon>
        <taxon>Chordata</taxon>
        <taxon>Craniata</taxon>
        <taxon>Vertebrata</taxon>
        <taxon>Euteleostomi</taxon>
        <taxon>Amphibia</taxon>
        <taxon>Batrachia</taxon>
        <taxon>Caudata</taxon>
        <taxon>Salamandroidea</taxon>
        <taxon>Salamandridae</taxon>
        <taxon>Pleurodelinae</taxon>
        <taxon>Pleurodeles</taxon>
    </lineage>
</organism>
<accession>A0AAV7TB28</accession>
<proteinExistence type="predicted"/>
<feature type="compositionally biased region" description="Basic residues" evidence="1">
    <location>
        <begin position="51"/>
        <end position="61"/>
    </location>
</feature>
<dbReference type="EMBL" id="JANPWB010000007">
    <property type="protein sequence ID" value="KAJ1173827.1"/>
    <property type="molecule type" value="Genomic_DNA"/>
</dbReference>
<feature type="compositionally biased region" description="Polar residues" evidence="1">
    <location>
        <begin position="1"/>
        <end position="11"/>
    </location>
</feature>
<protein>
    <submittedName>
        <fullName evidence="2">Uncharacterized protein</fullName>
    </submittedName>
</protein>